<keyword evidence="15" id="KW-1185">Reference proteome</keyword>
<feature type="compositionally biased region" description="Basic and acidic residues" evidence="10">
    <location>
        <begin position="1318"/>
        <end position="1332"/>
    </location>
</feature>
<dbReference type="Gene3D" id="3.80.10.10">
    <property type="entry name" value="Ribonuclease Inhibitor"/>
    <property type="match status" value="2"/>
</dbReference>
<feature type="signal peptide" evidence="12">
    <location>
        <begin position="1"/>
        <end position="25"/>
    </location>
</feature>
<gene>
    <name evidence="14" type="ORF">Vbra_7593</name>
</gene>
<dbReference type="InterPro" id="IPR056047">
    <property type="entry name" value="CRMPA-like_DUF7630"/>
</dbReference>
<feature type="compositionally biased region" description="Basic and acidic residues" evidence="10">
    <location>
        <begin position="1128"/>
        <end position="1137"/>
    </location>
</feature>
<evidence type="ECO:0000256" key="9">
    <source>
        <dbReference type="ARBA" id="ARBA00037847"/>
    </source>
</evidence>
<dbReference type="Gene3D" id="2.10.50.10">
    <property type="entry name" value="Tumor Necrosis Factor Receptor, subunit A, domain 2"/>
    <property type="match status" value="1"/>
</dbReference>
<feature type="region of interest" description="Disordered" evidence="10">
    <location>
        <begin position="1247"/>
        <end position="1343"/>
    </location>
</feature>
<evidence type="ECO:0000256" key="8">
    <source>
        <dbReference type="ARBA" id="ARBA00023180"/>
    </source>
</evidence>
<dbReference type="InterPro" id="IPR009030">
    <property type="entry name" value="Growth_fac_rcpt_cys_sf"/>
</dbReference>
<dbReference type="EMBL" id="CDMY01000243">
    <property type="protein sequence ID" value="CEL96613.1"/>
    <property type="molecule type" value="Genomic_DNA"/>
</dbReference>
<evidence type="ECO:0000259" key="13">
    <source>
        <dbReference type="Pfam" id="PF24633"/>
    </source>
</evidence>
<reference evidence="14 15" key="1">
    <citation type="submission" date="2014-11" db="EMBL/GenBank/DDBJ databases">
        <authorList>
            <person name="Zhu J."/>
            <person name="Qi W."/>
            <person name="Song R."/>
        </authorList>
    </citation>
    <scope>NUCLEOTIDE SEQUENCE [LARGE SCALE GENOMIC DNA]</scope>
</reference>
<feature type="transmembrane region" description="Helical" evidence="11">
    <location>
        <begin position="592"/>
        <end position="613"/>
    </location>
</feature>
<dbReference type="OMA" id="YRKSVYW"/>
<feature type="transmembrane region" description="Helical" evidence="11">
    <location>
        <begin position="1001"/>
        <end position="1019"/>
    </location>
</feature>
<evidence type="ECO:0000256" key="10">
    <source>
        <dbReference type="SAM" id="MobiDB-lite"/>
    </source>
</evidence>
<feature type="compositionally biased region" description="Polar residues" evidence="10">
    <location>
        <begin position="720"/>
        <end position="730"/>
    </location>
</feature>
<name>A0A0G4EI11_VITBC</name>
<accession>A0A0G4EI11</accession>
<keyword evidence="6 11" id="KW-0472">Membrane</keyword>
<dbReference type="SUPFAM" id="SSF52058">
    <property type="entry name" value="L domain-like"/>
    <property type="match status" value="1"/>
</dbReference>
<evidence type="ECO:0000256" key="7">
    <source>
        <dbReference type="ARBA" id="ARBA00023170"/>
    </source>
</evidence>
<feature type="region of interest" description="Disordered" evidence="10">
    <location>
        <begin position="747"/>
        <end position="767"/>
    </location>
</feature>
<feature type="transmembrane region" description="Helical" evidence="11">
    <location>
        <begin position="561"/>
        <end position="580"/>
    </location>
</feature>
<feature type="region of interest" description="Disordered" evidence="10">
    <location>
        <begin position="1128"/>
        <end position="1154"/>
    </location>
</feature>
<keyword evidence="4 12" id="KW-0732">Signal</keyword>
<sequence length="1439" mass="160520">MAGSASLVTLSFTLLAAALLSTVRGEPPSSCRGCDEDREPLKRLYDSLSQEEGNDPDEVGPWNSSARFCDMWTGIRCGGFAGRTYGLHLSGRGLTGRIPESVGLLKHAKVIDLSKNRFTGPIPSLLPNLCSQDLESPTERLILEQNNLTGPIPVEVSNCRRLVELDLESNRLDGTLPPGLCHLTRLIELDVKRNYFSGAVPLCIGGGTYDGVHYEGMTKLIEVELQNNRLSGSLPPGVGNFTQAAIINFRSNRLSGRLPDTFQRIRDGVEVRLHDNNFDPYLPTSLAMYMQQFPKEVTIDAKVFACPGGNVPHSPERWEALDVTISAKTSEWREVICRRCPAGTQVDDAGWQCIPCPSGTYNELDPRAPLYALSQACRPCEAGTYNNMQGAIKCKLCRPGEYNIHAGLDYCQTCPTGTYAGAHGSTRCQDCPSGALCTTPAQKAIPEARPSFYSLKLKHMPERKDILILEDDLPGAGFIPLLPTTSGTSNDTTRLVDREGPAVKGLLFIPCPIPADCEGSNQCHERSEGLLCARCQAGYTRPIGATTCVGCPSMTWIGVKLVLWLLVFSALVVWMVRLNLSEGLRPYQTTQNVIWKILTTWLQLNWTAFSFSLRGPHALTNNPILVWLKQTSDFMEDFIYPITFLTMDCILPRSMAPYHFWLLIALIFPFAALLCVYICVLFSTWLQKRRHKHTDPEDEWKESLLTLAPPHTAPKGKGGSSTASLRPSQTKSEEGIASRLAASLADLERGEGESRKPRRALSHDNMLPATGNINRTQMVMSSIDRVTTDLVGSRAAKGGGGAWKKVWERFRSWRHGVWIPFAHVKSEERASIYRQTFHSFIVVVWLAHVLLNKTFIINLQCKQYDVPRLAADPNALCGGDDPEGHPPYYWLSIGGIWLYTFGIPLWLYLVMRGSRRRLYDDRVRQTLGFLYNGYEPTFYWYETFAMLRKVSVDLPLVVPDLGEAQRLGLLMFLAIFFLAVHVNRKPYDNRSYRLMDQLESFSLWNFMGLLMVSFFSSTLETELDIEALVQIVLLAVALGFQLVFLLWAAVAFLRPWILIAMERSERRKQKTIKEGRREEPRDPKRRSVVARVLRKMSCFRWVRQLAMLDQHKVKLKRSAFGQVPRAVDRGGLDEKEGGSGGNGSGNGSGSGSGGSRCSTGLIDELYSIGCVLDLSNLTEKERRGLVDVVMEATLPQFHMRSMEFDIQMVQSALVRPFIRRAVGQCLNEAHEHLGAIIPTELIHSTATVSTATPRTTPRTPPCHSLHQQRYNKPQQRLSRSHSHPPTPPNENGASPRMGGMPPPSVSKSFKMLLRRGTSKLDKDKDRDREREGPSSVEDSMASLPAGGRLRRACRQVLWLVRIGKAIRQLAEDARREAVSVEMTVEEYQEEIMLQDILRTCLHAQQRCDTYVSQDTAATAAGNGGNASFGPKHVSCLYPS</sequence>
<feature type="transmembrane region" description="Helical" evidence="11">
    <location>
        <begin position="961"/>
        <end position="980"/>
    </location>
</feature>
<evidence type="ECO:0000256" key="11">
    <source>
        <dbReference type="SAM" id="Phobius"/>
    </source>
</evidence>
<feature type="compositionally biased region" description="Low complexity" evidence="10">
    <location>
        <begin position="1247"/>
        <end position="1257"/>
    </location>
</feature>
<evidence type="ECO:0000256" key="5">
    <source>
        <dbReference type="ARBA" id="ARBA00022989"/>
    </source>
</evidence>
<protein>
    <recommendedName>
        <fullName evidence="13">DUF7630 domain-containing protein</fullName>
    </recommendedName>
</protein>
<dbReference type="GO" id="GO:0012505">
    <property type="term" value="C:endomembrane system"/>
    <property type="evidence" value="ECO:0007669"/>
    <property type="project" value="UniProtKB-SubCell"/>
</dbReference>
<keyword evidence="5 11" id="KW-1133">Transmembrane helix</keyword>
<dbReference type="OrthoDB" id="440656at2759"/>
<evidence type="ECO:0000256" key="12">
    <source>
        <dbReference type="SAM" id="SignalP"/>
    </source>
</evidence>
<dbReference type="InterPro" id="IPR001611">
    <property type="entry name" value="Leu-rich_rpt"/>
</dbReference>
<dbReference type="Proteomes" id="UP000041254">
    <property type="component" value="Unassembled WGS sequence"/>
</dbReference>
<feature type="compositionally biased region" description="Gly residues" evidence="10">
    <location>
        <begin position="1138"/>
        <end position="1154"/>
    </location>
</feature>
<feature type="domain" description="DUF7630" evidence="13">
    <location>
        <begin position="508"/>
        <end position="551"/>
    </location>
</feature>
<keyword evidence="3 11" id="KW-0812">Transmembrane</keyword>
<evidence type="ECO:0000256" key="6">
    <source>
        <dbReference type="ARBA" id="ARBA00023136"/>
    </source>
</evidence>
<dbReference type="PANTHER" id="PTHR48052:SF30">
    <property type="entry name" value="PROTEIN KINASE DOMAIN-CONTAINING PROTEIN"/>
    <property type="match status" value="1"/>
</dbReference>
<dbReference type="GO" id="GO:0005886">
    <property type="term" value="C:plasma membrane"/>
    <property type="evidence" value="ECO:0007669"/>
    <property type="project" value="UniProtKB-SubCell"/>
</dbReference>
<feature type="transmembrane region" description="Helical" evidence="11">
    <location>
        <begin position="837"/>
        <end position="857"/>
    </location>
</feature>
<feature type="transmembrane region" description="Helical" evidence="11">
    <location>
        <begin position="660"/>
        <end position="682"/>
    </location>
</feature>
<evidence type="ECO:0000256" key="2">
    <source>
        <dbReference type="ARBA" id="ARBA00022475"/>
    </source>
</evidence>
<comment type="subcellular location">
    <subcellularLocation>
        <location evidence="1">Cell membrane</location>
    </subcellularLocation>
    <subcellularLocation>
        <location evidence="9">Endomembrane system</location>
        <topology evidence="9">Single-pass membrane protein</topology>
    </subcellularLocation>
</comment>
<feature type="transmembrane region" description="Helical" evidence="11">
    <location>
        <begin position="1031"/>
        <end position="1059"/>
    </location>
</feature>
<evidence type="ECO:0000313" key="14">
    <source>
        <dbReference type="EMBL" id="CEL96613.1"/>
    </source>
</evidence>
<evidence type="ECO:0000256" key="3">
    <source>
        <dbReference type="ARBA" id="ARBA00022692"/>
    </source>
</evidence>
<keyword evidence="7" id="KW-0675">Receptor</keyword>
<keyword evidence="2" id="KW-1003">Cell membrane</keyword>
<evidence type="ECO:0000256" key="4">
    <source>
        <dbReference type="ARBA" id="ARBA00022729"/>
    </source>
</evidence>
<dbReference type="VEuPathDB" id="CryptoDB:Vbra_7593"/>
<dbReference type="InParanoid" id="A0A0G4EI11"/>
<dbReference type="SUPFAM" id="SSF57184">
    <property type="entry name" value="Growth factor receptor domain"/>
    <property type="match status" value="1"/>
</dbReference>
<dbReference type="PhylomeDB" id="A0A0G4EI11"/>
<dbReference type="Pfam" id="PF24633">
    <property type="entry name" value="DUF7630"/>
    <property type="match status" value="1"/>
</dbReference>
<feature type="transmembrane region" description="Helical" evidence="11">
    <location>
        <begin position="888"/>
        <end position="911"/>
    </location>
</feature>
<evidence type="ECO:0000256" key="1">
    <source>
        <dbReference type="ARBA" id="ARBA00004236"/>
    </source>
</evidence>
<feature type="compositionally biased region" description="Polar residues" evidence="10">
    <location>
        <begin position="1265"/>
        <end position="1277"/>
    </location>
</feature>
<feature type="region of interest" description="Disordered" evidence="10">
    <location>
        <begin position="708"/>
        <end position="735"/>
    </location>
</feature>
<organism evidence="14 15">
    <name type="scientific">Vitrella brassicaformis (strain CCMP3155)</name>
    <dbReference type="NCBI Taxonomy" id="1169540"/>
    <lineage>
        <taxon>Eukaryota</taxon>
        <taxon>Sar</taxon>
        <taxon>Alveolata</taxon>
        <taxon>Colpodellida</taxon>
        <taxon>Vitrellaceae</taxon>
        <taxon>Vitrella</taxon>
    </lineage>
</organism>
<dbReference type="PANTHER" id="PTHR48052">
    <property type="entry name" value="UNNAMED PRODUCT"/>
    <property type="match status" value="1"/>
</dbReference>
<keyword evidence="8" id="KW-0325">Glycoprotein</keyword>
<dbReference type="Pfam" id="PF00560">
    <property type="entry name" value="LRR_1"/>
    <property type="match status" value="2"/>
</dbReference>
<feature type="chain" id="PRO_5005187659" description="DUF7630 domain-containing protein" evidence="12">
    <location>
        <begin position="26"/>
        <end position="1439"/>
    </location>
</feature>
<dbReference type="SMART" id="SM01411">
    <property type="entry name" value="Ephrin_rec_like"/>
    <property type="match status" value="2"/>
</dbReference>
<proteinExistence type="predicted"/>
<dbReference type="InterPro" id="IPR032675">
    <property type="entry name" value="LRR_dom_sf"/>
</dbReference>
<evidence type="ECO:0000313" key="15">
    <source>
        <dbReference type="Proteomes" id="UP000041254"/>
    </source>
</evidence>